<reference evidence="2" key="1">
    <citation type="submission" date="2017-07" db="EMBL/GenBank/DDBJ databases">
        <title>Taro Niue Genome Assembly and Annotation.</title>
        <authorList>
            <person name="Atibalentja N."/>
            <person name="Keating K."/>
            <person name="Fields C.J."/>
        </authorList>
    </citation>
    <scope>NUCLEOTIDE SEQUENCE</scope>
    <source>
        <strain evidence="2">Niue_2</strain>
        <tissue evidence="2">Leaf</tissue>
    </source>
</reference>
<feature type="region of interest" description="Disordered" evidence="1">
    <location>
        <begin position="193"/>
        <end position="236"/>
    </location>
</feature>
<dbReference type="Proteomes" id="UP000652761">
    <property type="component" value="Unassembled WGS sequence"/>
</dbReference>
<protein>
    <submittedName>
        <fullName evidence="2">Uncharacterized protein</fullName>
    </submittedName>
</protein>
<sequence length="236" mass="27013">MLNQACEIYEKLWFSGRLEDEKKVPTLILSHSENAAAEGDATIDASTKADATSVYRGAHGDRDTRLWQVMVGVVLRLGRMSIGVRRRVSSRPQHPKVRQYFLYHLLWIMACSCKAWFRQCRPRRRLRWQCRLSCMLRLRLQLSFPRSMAMVGESQPLLAESWMREVEKIIRAIRCAEEDKVSLATYMLQRSVQERERDGSVPGGEEGSLEDVRATFSEAGQEEGSVPITAGSNDFE</sequence>
<accession>A0A843WZQ0</accession>
<organism evidence="2 3">
    <name type="scientific">Colocasia esculenta</name>
    <name type="common">Wild taro</name>
    <name type="synonym">Arum esculentum</name>
    <dbReference type="NCBI Taxonomy" id="4460"/>
    <lineage>
        <taxon>Eukaryota</taxon>
        <taxon>Viridiplantae</taxon>
        <taxon>Streptophyta</taxon>
        <taxon>Embryophyta</taxon>
        <taxon>Tracheophyta</taxon>
        <taxon>Spermatophyta</taxon>
        <taxon>Magnoliopsida</taxon>
        <taxon>Liliopsida</taxon>
        <taxon>Araceae</taxon>
        <taxon>Aroideae</taxon>
        <taxon>Colocasieae</taxon>
        <taxon>Colocasia</taxon>
    </lineage>
</organism>
<proteinExistence type="predicted"/>
<evidence type="ECO:0000313" key="3">
    <source>
        <dbReference type="Proteomes" id="UP000652761"/>
    </source>
</evidence>
<comment type="caution">
    <text evidence="2">The sequence shown here is derived from an EMBL/GenBank/DDBJ whole genome shotgun (WGS) entry which is preliminary data.</text>
</comment>
<evidence type="ECO:0000313" key="2">
    <source>
        <dbReference type="EMBL" id="MQM13927.1"/>
    </source>
</evidence>
<name>A0A843WZQ0_COLES</name>
<dbReference type="EMBL" id="NMUH01005885">
    <property type="protein sequence ID" value="MQM13927.1"/>
    <property type="molecule type" value="Genomic_DNA"/>
</dbReference>
<keyword evidence="3" id="KW-1185">Reference proteome</keyword>
<gene>
    <name evidence="2" type="ORF">Taro_046854</name>
</gene>
<evidence type="ECO:0000256" key="1">
    <source>
        <dbReference type="SAM" id="MobiDB-lite"/>
    </source>
</evidence>
<dbReference type="AlphaFoldDB" id="A0A843WZQ0"/>